<name>A0ABN3M5A3_STRLO</name>
<organism evidence="7 8">
    <name type="scientific">Streptomyces longisporus</name>
    <dbReference type="NCBI Taxonomy" id="1948"/>
    <lineage>
        <taxon>Bacteria</taxon>
        <taxon>Bacillati</taxon>
        <taxon>Actinomycetota</taxon>
        <taxon>Actinomycetes</taxon>
        <taxon>Kitasatosporales</taxon>
        <taxon>Streptomycetaceae</taxon>
        <taxon>Streptomyces</taxon>
    </lineage>
</organism>
<dbReference type="InterPro" id="IPR029058">
    <property type="entry name" value="AB_hydrolase_fold"/>
</dbReference>
<dbReference type="Pfam" id="PF08386">
    <property type="entry name" value="Abhydrolase_4"/>
    <property type="match status" value="1"/>
</dbReference>
<feature type="region of interest" description="Disordered" evidence="4">
    <location>
        <begin position="513"/>
        <end position="546"/>
    </location>
</feature>
<evidence type="ECO:0000256" key="5">
    <source>
        <dbReference type="SAM" id="SignalP"/>
    </source>
</evidence>
<dbReference type="SUPFAM" id="SSF53474">
    <property type="entry name" value="alpha/beta-Hydrolases"/>
    <property type="match status" value="1"/>
</dbReference>
<comment type="similarity">
    <text evidence="1">Belongs to the peptidase S33 family.</text>
</comment>
<dbReference type="InterPro" id="IPR013595">
    <property type="entry name" value="Pept_S33_TAP-like_C"/>
</dbReference>
<dbReference type="Gene3D" id="3.40.50.1820">
    <property type="entry name" value="alpha/beta hydrolase"/>
    <property type="match status" value="1"/>
</dbReference>
<evidence type="ECO:0000256" key="4">
    <source>
        <dbReference type="SAM" id="MobiDB-lite"/>
    </source>
</evidence>
<accession>A0ABN3M5A3</accession>
<evidence type="ECO:0000313" key="8">
    <source>
        <dbReference type="Proteomes" id="UP001501777"/>
    </source>
</evidence>
<evidence type="ECO:0000256" key="2">
    <source>
        <dbReference type="ARBA" id="ARBA00022729"/>
    </source>
</evidence>
<gene>
    <name evidence="7" type="ORF">GCM10010276_41100</name>
</gene>
<dbReference type="RefSeq" id="WP_344401860.1">
    <property type="nucleotide sequence ID" value="NZ_BAAASG010000009.1"/>
</dbReference>
<evidence type="ECO:0000256" key="3">
    <source>
        <dbReference type="ARBA" id="ARBA00022801"/>
    </source>
</evidence>
<evidence type="ECO:0000256" key="1">
    <source>
        <dbReference type="ARBA" id="ARBA00010088"/>
    </source>
</evidence>
<evidence type="ECO:0000259" key="6">
    <source>
        <dbReference type="Pfam" id="PF08386"/>
    </source>
</evidence>
<dbReference type="InterPro" id="IPR051601">
    <property type="entry name" value="Serine_prot/Carboxylest_S33"/>
</dbReference>
<comment type="caution">
    <text evidence="7">The sequence shown here is derived from an EMBL/GenBank/DDBJ whole genome shotgun (WGS) entry which is preliminary data.</text>
</comment>
<dbReference type="EMBL" id="BAAASG010000009">
    <property type="protein sequence ID" value="GAA2496153.1"/>
    <property type="molecule type" value="Genomic_DNA"/>
</dbReference>
<reference evidence="7 8" key="1">
    <citation type="journal article" date="2019" name="Int. J. Syst. Evol. Microbiol.">
        <title>The Global Catalogue of Microorganisms (GCM) 10K type strain sequencing project: providing services to taxonomists for standard genome sequencing and annotation.</title>
        <authorList>
            <consortium name="The Broad Institute Genomics Platform"/>
            <consortium name="The Broad Institute Genome Sequencing Center for Infectious Disease"/>
            <person name="Wu L."/>
            <person name="Ma J."/>
        </authorList>
    </citation>
    <scope>NUCLEOTIDE SEQUENCE [LARGE SCALE GENOMIC DNA]</scope>
    <source>
        <strain evidence="7 8">JCM 4395</strain>
    </source>
</reference>
<keyword evidence="8" id="KW-1185">Reference proteome</keyword>
<feature type="domain" description="Peptidase S33 tripeptidyl aminopeptidase-like C-terminal" evidence="6">
    <location>
        <begin position="416"/>
        <end position="515"/>
    </location>
</feature>
<keyword evidence="3 7" id="KW-0378">Hydrolase</keyword>
<dbReference type="GO" id="GO:0016787">
    <property type="term" value="F:hydrolase activity"/>
    <property type="evidence" value="ECO:0007669"/>
    <property type="project" value="UniProtKB-KW"/>
</dbReference>
<feature type="signal peptide" evidence="5">
    <location>
        <begin position="1"/>
        <end position="19"/>
    </location>
</feature>
<dbReference type="PANTHER" id="PTHR43248">
    <property type="entry name" value="2-SUCCINYL-6-HYDROXY-2,4-CYCLOHEXADIENE-1-CARBOXYLATE SYNTHASE"/>
    <property type="match status" value="1"/>
</dbReference>
<feature type="chain" id="PRO_5046255993" evidence="5">
    <location>
        <begin position="20"/>
        <end position="546"/>
    </location>
</feature>
<evidence type="ECO:0000313" key="7">
    <source>
        <dbReference type="EMBL" id="GAA2496153.1"/>
    </source>
</evidence>
<protein>
    <submittedName>
        <fullName evidence="7">Alpha/beta hydrolase</fullName>
    </submittedName>
</protein>
<proteinExistence type="inferred from homology"/>
<keyword evidence="2 5" id="KW-0732">Signal</keyword>
<sequence length="546" mass="58572">MRAAALYTAAGSLLLTALAAAPAGSTPVAPDAAELQGTAVAAARARAAGIEFGKCAAAQDMPGTMECGTVSVPLDYAHPRGKQIKLTVSRVTATHKDPQNSKRRVPRQGALVYNPGGPGGDGLYFPLVGMLPEWKRLAAAYDLVGYSPRGVGKSSPLSCEEPKLFFKAPSQAPTYPSEAYKQERIKEAKAYATGCAKRSGGGLQYFNSLNNARDLDVVRAALGEGKLTFMGASYGTYFGALYATLFPSHVRRMVFDSAVNPAPEQIWYRNNLDQSAAFEKRWADFREWIARHDDVYGLGKTADEVQASYEKASEQLAAKPAGGKVGPAELQAAFLSAGYYDDYWATRAKALSAYLKGDAKPLVEQAGPATETAAEAENTNAVYTAVECNDAPWPTDWKVWDRDNTQLARVAPFETWDNAWMNLPCAYWPAPRQQPLDVRTGPGELPPTLILAAERDAATPYDGAVELHRRLNGSVLVTERGAGTHGIAGGPNRCINGYLDAYLLEGRLPQEQASCAPHAEPNPAATDGRAHPAPIKENLKGKTARP</sequence>
<dbReference type="PANTHER" id="PTHR43248:SF29">
    <property type="entry name" value="TRIPEPTIDYL AMINOPEPTIDASE"/>
    <property type="match status" value="1"/>
</dbReference>
<dbReference type="Proteomes" id="UP001501777">
    <property type="component" value="Unassembled WGS sequence"/>
</dbReference>